<dbReference type="SMART" id="SM00050">
    <property type="entry name" value="DISIN"/>
    <property type="match status" value="1"/>
</dbReference>
<feature type="transmembrane region" description="Helical" evidence="2">
    <location>
        <begin position="382"/>
        <end position="400"/>
    </location>
</feature>
<dbReference type="Gene3D" id="3.40.390.10">
    <property type="entry name" value="Collagenase (Catalytic Domain)"/>
    <property type="match status" value="1"/>
</dbReference>
<dbReference type="Gene3D" id="4.10.70.10">
    <property type="entry name" value="Disintegrin domain"/>
    <property type="match status" value="1"/>
</dbReference>
<dbReference type="SUPFAM" id="SSF55486">
    <property type="entry name" value="Metalloproteases ('zincins'), catalytic domain"/>
    <property type="match status" value="1"/>
</dbReference>
<dbReference type="GO" id="GO:0006509">
    <property type="term" value="P:membrane protein ectodomain proteolysis"/>
    <property type="evidence" value="ECO:0007669"/>
    <property type="project" value="TreeGrafter"/>
</dbReference>
<evidence type="ECO:0000313" key="6">
    <source>
        <dbReference type="Proteomes" id="UP000030665"/>
    </source>
</evidence>
<dbReference type="OrthoDB" id="5951731at2759"/>
<dbReference type="GO" id="GO:0007229">
    <property type="term" value="P:integrin-mediated signaling pathway"/>
    <property type="evidence" value="ECO:0007669"/>
    <property type="project" value="UniProtKB-KW"/>
</dbReference>
<evidence type="ECO:0000256" key="1">
    <source>
        <dbReference type="PROSITE-ProRule" id="PRU00276"/>
    </source>
</evidence>
<gene>
    <name evidence="5" type="ORF">TTRE_0000267201</name>
</gene>
<keyword evidence="2" id="KW-0472">Membrane</keyword>
<dbReference type="InterPro" id="IPR036436">
    <property type="entry name" value="Disintegrin_dom_sf"/>
</dbReference>
<accession>A0A077Z1N0</accession>
<dbReference type="SUPFAM" id="SSF57552">
    <property type="entry name" value="Blood coagulation inhibitor (disintegrin)"/>
    <property type="match status" value="1"/>
</dbReference>
<dbReference type="Proteomes" id="UP000030665">
    <property type="component" value="Unassembled WGS sequence"/>
</dbReference>
<evidence type="ECO:0000259" key="4">
    <source>
        <dbReference type="PROSITE" id="PS50215"/>
    </source>
</evidence>
<dbReference type="GO" id="GO:0004222">
    <property type="term" value="F:metalloendopeptidase activity"/>
    <property type="evidence" value="ECO:0007669"/>
    <property type="project" value="InterPro"/>
</dbReference>
<dbReference type="EMBL" id="HG805894">
    <property type="protein sequence ID" value="CDW54402.1"/>
    <property type="molecule type" value="Genomic_DNA"/>
</dbReference>
<protein>
    <submittedName>
        <fullName evidence="5">Reprolysin and Disintegrin and ADAM CR domain con taining protein</fullName>
    </submittedName>
</protein>
<keyword evidence="6" id="KW-1185">Reference proteome</keyword>
<dbReference type="PROSITE" id="PS50215">
    <property type="entry name" value="ADAM_MEPRO"/>
    <property type="match status" value="1"/>
</dbReference>
<sequence>MEMDTKFLKLSLFMDQSAAKLLNLSLDQTLAYMLECVNALDLVTQINVRVSLSYTEVWIAENRIKKNNQILFELNDFINLLAGERVNVIHDAALFLSATKFNKSLSFSAAHSVCSERAAGMIGMAEKISPYHCSVLMAHTLGHMMGMSGTLQIDKEKAAPLGIMEHQYEQNGNVYQFSNCSKEEFLSWIIAGSGHCLYNRPMQKIAQSKCGNKIIDEGEQCDCGNAEECESIDPCCVAHTCMLKADAQCSRGLCCDKCRCPPNRHILNGKTCGLRNDGYCYNGECRHASADCQEIWGPGMFHYAYLILQTLLHSTGASVANDMCFRILNMGVCFCDVSWTSDDCSVRLESAILVNIWKYGFNNARSLFQQEMSIDFDSKDKLIVSLAIALLLTTFGLLLYQGAYTAYRI</sequence>
<evidence type="ECO:0000313" key="5">
    <source>
        <dbReference type="EMBL" id="CDW54402.1"/>
    </source>
</evidence>
<keyword evidence="2" id="KW-0812">Transmembrane</keyword>
<dbReference type="InterPro" id="IPR001762">
    <property type="entry name" value="Disintegrin_dom"/>
</dbReference>
<dbReference type="PROSITE" id="PS50214">
    <property type="entry name" value="DISINTEGRIN_2"/>
    <property type="match status" value="1"/>
</dbReference>
<reference evidence="5" key="1">
    <citation type="submission" date="2014-01" db="EMBL/GenBank/DDBJ databases">
        <authorList>
            <person name="Aslett M."/>
        </authorList>
    </citation>
    <scope>NUCLEOTIDE SEQUENCE</scope>
</reference>
<evidence type="ECO:0000259" key="3">
    <source>
        <dbReference type="PROSITE" id="PS50214"/>
    </source>
</evidence>
<organism evidence="5 6">
    <name type="scientific">Trichuris trichiura</name>
    <name type="common">Whipworm</name>
    <name type="synonym">Trichocephalus trichiurus</name>
    <dbReference type="NCBI Taxonomy" id="36087"/>
    <lineage>
        <taxon>Eukaryota</taxon>
        <taxon>Metazoa</taxon>
        <taxon>Ecdysozoa</taxon>
        <taxon>Nematoda</taxon>
        <taxon>Enoplea</taxon>
        <taxon>Dorylaimia</taxon>
        <taxon>Trichinellida</taxon>
        <taxon>Trichuridae</taxon>
        <taxon>Trichuris</taxon>
    </lineage>
</organism>
<dbReference type="InterPro" id="IPR001590">
    <property type="entry name" value="Peptidase_M12B"/>
</dbReference>
<dbReference type="AlphaFoldDB" id="A0A077Z1N0"/>
<name>A0A077Z1N0_TRITR</name>
<comment type="caution">
    <text evidence="1">Lacks conserved residue(s) required for the propagation of feature annotation.</text>
</comment>
<dbReference type="InterPro" id="IPR024079">
    <property type="entry name" value="MetalloPept_cat_dom_sf"/>
</dbReference>
<dbReference type="PANTHER" id="PTHR11905:SF248">
    <property type="entry name" value="DISINTEGRIN AND METALLOPROTEINASE DOMAIN-CONTAINING PROTEIN UNC-71"/>
    <property type="match status" value="1"/>
</dbReference>
<dbReference type="PANTHER" id="PTHR11905">
    <property type="entry name" value="ADAM A DISINTEGRIN AND METALLOPROTEASE DOMAIN"/>
    <property type="match status" value="1"/>
</dbReference>
<feature type="domain" description="Peptidase M12B" evidence="4">
    <location>
        <begin position="6"/>
        <end position="201"/>
    </location>
</feature>
<evidence type="ECO:0000256" key="2">
    <source>
        <dbReference type="SAM" id="Phobius"/>
    </source>
</evidence>
<feature type="domain" description="Disintegrin" evidence="3">
    <location>
        <begin position="207"/>
        <end position="292"/>
    </location>
</feature>
<keyword evidence="2" id="KW-1133">Transmembrane helix</keyword>
<keyword evidence="5" id="KW-0401">Integrin</keyword>
<reference evidence="5" key="2">
    <citation type="submission" date="2014-03" db="EMBL/GenBank/DDBJ databases">
        <title>The whipworm genome and dual-species transcriptomics of an intimate host-pathogen interaction.</title>
        <authorList>
            <person name="Foth B.J."/>
            <person name="Tsai I.J."/>
            <person name="Reid A.J."/>
            <person name="Bancroft A.J."/>
            <person name="Nichol S."/>
            <person name="Tracey A."/>
            <person name="Holroyd N."/>
            <person name="Cotton J.A."/>
            <person name="Stanley E.J."/>
            <person name="Zarowiecki M."/>
            <person name="Liu J.Z."/>
            <person name="Huckvale T."/>
            <person name="Cooper P.J."/>
            <person name="Grencis R.K."/>
            <person name="Berriman M."/>
        </authorList>
    </citation>
    <scope>NUCLEOTIDE SEQUENCE [LARGE SCALE GENOMIC DNA]</scope>
</reference>
<dbReference type="STRING" id="36087.A0A077Z1N0"/>
<dbReference type="Pfam" id="PF01421">
    <property type="entry name" value="Reprolysin"/>
    <property type="match status" value="1"/>
</dbReference>
<proteinExistence type="predicted"/>